<proteinExistence type="predicted"/>
<dbReference type="Pfam" id="PF25285">
    <property type="entry name" value="DUF7875"/>
    <property type="match status" value="1"/>
</dbReference>
<evidence type="ECO:0000259" key="2">
    <source>
        <dbReference type="Pfam" id="PF25285"/>
    </source>
</evidence>
<keyword evidence="4" id="KW-1185">Reference proteome</keyword>
<dbReference type="InterPro" id="IPR057197">
    <property type="entry name" value="DUF7875"/>
</dbReference>
<sequence length="72" mass="8640">MVLRHFFRFSEGELRQADAKPCFRLMRHTTRVFTVCRSLFFWIICKLHYGLSSLLYNLLLNSKLCLMIYGFS</sequence>
<feature type="domain" description="DUF7875" evidence="2">
    <location>
        <begin position="1"/>
        <end position="51"/>
    </location>
</feature>
<dbReference type="EMBL" id="JACGCM010000764">
    <property type="protein sequence ID" value="KAF6167228.1"/>
    <property type="molecule type" value="Genomic_DNA"/>
</dbReference>
<reference evidence="3 4" key="1">
    <citation type="journal article" date="2020" name="IScience">
        <title>Genome Sequencing of the Endangered Kingdonia uniflora (Circaeasteraceae, Ranunculales) Reveals Potential Mechanisms of Evolutionary Specialization.</title>
        <authorList>
            <person name="Sun Y."/>
            <person name="Deng T."/>
            <person name="Zhang A."/>
            <person name="Moore M.J."/>
            <person name="Landis J.B."/>
            <person name="Lin N."/>
            <person name="Zhang H."/>
            <person name="Zhang X."/>
            <person name="Huang J."/>
            <person name="Zhang X."/>
            <person name="Sun H."/>
            <person name="Wang H."/>
        </authorList>
    </citation>
    <scope>NUCLEOTIDE SEQUENCE [LARGE SCALE GENOMIC DNA]</scope>
    <source>
        <strain evidence="3">TB1705</strain>
        <tissue evidence="3">Leaf</tissue>
    </source>
</reference>
<evidence type="ECO:0000313" key="4">
    <source>
        <dbReference type="Proteomes" id="UP000541444"/>
    </source>
</evidence>
<keyword evidence="1" id="KW-1133">Transmembrane helix</keyword>
<dbReference type="AlphaFoldDB" id="A0A7J7NJZ7"/>
<accession>A0A7J7NJZ7</accession>
<organism evidence="3 4">
    <name type="scientific">Kingdonia uniflora</name>
    <dbReference type="NCBI Taxonomy" id="39325"/>
    <lineage>
        <taxon>Eukaryota</taxon>
        <taxon>Viridiplantae</taxon>
        <taxon>Streptophyta</taxon>
        <taxon>Embryophyta</taxon>
        <taxon>Tracheophyta</taxon>
        <taxon>Spermatophyta</taxon>
        <taxon>Magnoliopsida</taxon>
        <taxon>Ranunculales</taxon>
        <taxon>Circaeasteraceae</taxon>
        <taxon>Kingdonia</taxon>
    </lineage>
</organism>
<keyword evidence="1" id="KW-0812">Transmembrane</keyword>
<protein>
    <recommendedName>
        <fullName evidence="2">DUF7875 domain-containing protein</fullName>
    </recommendedName>
</protein>
<name>A0A7J7NJZ7_9MAGN</name>
<keyword evidence="1" id="KW-0472">Membrane</keyword>
<gene>
    <name evidence="3" type="ORF">GIB67_029866</name>
</gene>
<comment type="caution">
    <text evidence="3">The sequence shown here is derived from an EMBL/GenBank/DDBJ whole genome shotgun (WGS) entry which is preliminary data.</text>
</comment>
<dbReference type="PANTHER" id="PTHR36331:SF1">
    <property type="entry name" value="40S RIBOSOMAL PROTEIN"/>
    <property type="match status" value="1"/>
</dbReference>
<evidence type="ECO:0000256" key="1">
    <source>
        <dbReference type="SAM" id="Phobius"/>
    </source>
</evidence>
<feature type="transmembrane region" description="Helical" evidence="1">
    <location>
        <begin position="39"/>
        <end position="59"/>
    </location>
</feature>
<dbReference type="Proteomes" id="UP000541444">
    <property type="component" value="Unassembled WGS sequence"/>
</dbReference>
<dbReference type="PANTHER" id="PTHR36331">
    <property type="entry name" value="40S RIBOSOMAL PROTEIN"/>
    <property type="match status" value="1"/>
</dbReference>
<evidence type="ECO:0000313" key="3">
    <source>
        <dbReference type="EMBL" id="KAF6167228.1"/>
    </source>
</evidence>